<dbReference type="Pfam" id="PF08395">
    <property type="entry name" value="7tm_7"/>
    <property type="match status" value="1"/>
</dbReference>
<protein>
    <recommendedName>
        <fullName evidence="6">Gustatory receptor</fullName>
    </recommendedName>
</protein>
<dbReference type="KEGG" id="dvi:26530451"/>
<organism evidence="7 8">
    <name type="scientific">Drosophila virilis</name>
    <name type="common">Fruit fly</name>
    <dbReference type="NCBI Taxonomy" id="7244"/>
    <lineage>
        <taxon>Eukaryota</taxon>
        <taxon>Metazoa</taxon>
        <taxon>Ecdysozoa</taxon>
        <taxon>Arthropoda</taxon>
        <taxon>Hexapoda</taxon>
        <taxon>Insecta</taxon>
        <taxon>Pterygota</taxon>
        <taxon>Neoptera</taxon>
        <taxon>Endopterygota</taxon>
        <taxon>Diptera</taxon>
        <taxon>Brachycera</taxon>
        <taxon>Muscomorpha</taxon>
        <taxon>Ephydroidea</taxon>
        <taxon>Drosophilidae</taxon>
        <taxon>Drosophila</taxon>
    </lineage>
</organism>
<dbReference type="InterPro" id="IPR013604">
    <property type="entry name" value="7TM_chemorcpt"/>
</dbReference>
<proteinExistence type="inferred from homology"/>
<feature type="transmembrane region" description="Helical" evidence="6">
    <location>
        <begin position="77"/>
        <end position="95"/>
    </location>
</feature>
<dbReference type="GO" id="GO:0050909">
    <property type="term" value="P:sensory perception of taste"/>
    <property type="evidence" value="ECO:0007669"/>
    <property type="project" value="InterPro"/>
</dbReference>
<evidence type="ECO:0000313" key="8">
    <source>
        <dbReference type="Proteomes" id="UP000008792"/>
    </source>
</evidence>
<accession>A0A0Q9W2I9</accession>
<feature type="transmembrane region" description="Helical" evidence="6">
    <location>
        <begin position="40"/>
        <end position="57"/>
    </location>
</feature>
<name>A0A0Q9W2I9_DROVI</name>
<keyword evidence="4 6" id="KW-1133">Transmembrane helix</keyword>
<dbReference type="EMBL" id="CH940648">
    <property type="protein sequence ID" value="KRF79315.1"/>
    <property type="molecule type" value="Genomic_DNA"/>
</dbReference>
<evidence type="ECO:0000256" key="2">
    <source>
        <dbReference type="ARBA" id="ARBA00022475"/>
    </source>
</evidence>
<dbReference type="InParanoid" id="A0A0Q9W2I9"/>
<dbReference type="GO" id="GO:0007165">
    <property type="term" value="P:signal transduction"/>
    <property type="evidence" value="ECO:0007669"/>
    <property type="project" value="UniProtKB-KW"/>
</dbReference>
<keyword evidence="6" id="KW-0807">Transducer</keyword>
<keyword evidence="6" id="KW-0675">Receptor</keyword>
<comment type="similarity">
    <text evidence="6">Belongs to the insect chemoreceptor superfamily. Gustatory receptor (GR) family.</text>
</comment>
<keyword evidence="8" id="KW-1185">Reference proteome</keyword>
<sequence length="345" mass="39648">MFQLVRCLLRVSYYYALLVGVLNFEIDLRTGRARITRRTSIYAACVNVICICGLPWLSGTHVIHSFWSQAELLHDYMFLVMLSGRVLCVSVTLISRWSQRRQFVRLVNSFQHLTQQRPHVMRMWRRGVISKFISVILSDFLQMAASLLLIWEKLTIKSSFSVMIFYAISALVNIIISHYYFALLNVYGQYILLNRELRAVLAETRSLESECRKGVFIIKCCALADRLEAIGCKQFQLQILIKQLTNCFGLQTLLLTISYYMSGVSMIYLGFSELTGAIRLNWSKWVLALLGCGFICYFTDIHISVNIIYALLDAHAEMVKLLSQHTLFAPGLDERLVAVVRESHI</sequence>
<feature type="transmembrane region" description="Helical" evidence="6">
    <location>
        <begin position="163"/>
        <end position="188"/>
    </location>
</feature>
<evidence type="ECO:0000256" key="5">
    <source>
        <dbReference type="ARBA" id="ARBA00023136"/>
    </source>
</evidence>
<evidence type="ECO:0000256" key="1">
    <source>
        <dbReference type="ARBA" id="ARBA00004651"/>
    </source>
</evidence>
<reference evidence="7 8" key="1">
    <citation type="journal article" date="2007" name="Nature">
        <title>Evolution of genes and genomes on the Drosophila phylogeny.</title>
        <authorList>
            <consortium name="Drosophila 12 Genomes Consortium"/>
            <person name="Clark A.G."/>
            <person name="Eisen M.B."/>
            <person name="Smith D.R."/>
            <person name="Bergman C.M."/>
            <person name="Oliver B."/>
            <person name="Markow T.A."/>
            <person name="Kaufman T.C."/>
            <person name="Kellis M."/>
            <person name="Gelbart W."/>
            <person name="Iyer V.N."/>
            <person name="Pollard D.A."/>
            <person name="Sackton T.B."/>
            <person name="Larracuente A.M."/>
            <person name="Singh N.D."/>
            <person name="Abad J.P."/>
            <person name="Abt D.N."/>
            <person name="Adryan B."/>
            <person name="Aguade M."/>
            <person name="Akashi H."/>
            <person name="Anderson W.W."/>
            <person name="Aquadro C.F."/>
            <person name="Ardell D.H."/>
            <person name="Arguello R."/>
            <person name="Artieri C.G."/>
            <person name="Barbash D.A."/>
            <person name="Barker D."/>
            <person name="Barsanti P."/>
            <person name="Batterham P."/>
            <person name="Batzoglou S."/>
            <person name="Begun D."/>
            <person name="Bhutkar A."/>
            <person name="Blanco E."/>
            <person name="Bosak S.A."/>
            <person name="Bradley R.K."/>
            <person name="Brand A.D."/>
            <person name="Brent M.R."/>
            <person name="Brooks A.N."/>
            <person name="Brown R.H."/>
            <person name="Butlin R.K."/>
            <person name="Caggese C."/>
            <person name="Calvi B.R."/>
            <person name="Bernardo de Carvalho A."/>
            <person name="Caspi A."/>
            <person name="Castrezana S."/>
            <person name="Celniker S.E."/>
            <person name="Chang J.L."/>
            <person name="Chapple C."/>
            <person name="Chatterji S."/>
            <person name="Chinwalla A."/>
            <person name="Civetta A."/>
            <person name="Clifton S.W."/>
            <person name="Comeron J.M."/>
            <person name="Costello J.C."/>
            <person name="Coyne J.A."/>
            <person name="Daub J."/>
            <person name="David R.G."/>
            <person name="Delcher A.L."/>
            <person name="Delehaunty K."/>
            <person name="Do C.B."/>
            <person name="Ebling H."/>
            <person name="Edwards K."/>
            <person name="Eickbush T."/>
            <person name="Evans J.D."/>
            <person name="Filipski A."/>
            <person name="Findeiss S."/>
            <person name="Freyhult E."/>
            <person name="Fulton L."/>
            <person name="Fulton R."/>
            <person name="Garcia A.C."/>
            <person name="Gardiner A."/>
            <person name="Garfield D.A."/>
            <person name="Garvin B.E."/>
            <person name="Gibson G."/>
            <person name="Gilbert D."/>
            <person name="Gnerre S."/>
            <person name="Godfrey J."/>
            <person name="Good R."/>
            <person name="Gotea V."/>
            <person name="Gravely B."/>
            <person name="Greenberg A.J."/>
            <person name="Griffiths-Jones S."/>
            <person name="Gross S."/>
            <person name="Guigo R."/>
            <person name="Gustafson E.A."/>
            <person name="Haerty W."/>
            <person name="Hahn M.W."/>
            <person name="Halligan D.L."/>
            <person name="Halpern A.L."/>
            <person name="Halter G.M."/>
            <person name="Han M.V."/>
            <person name="Heger A."/>
            <person name="Hillier L."/>
            <person name="Hinrichs A.S."/>
            <person name="Holmes I."/>
            <person name="Hoskins R.A."/>
            <person name="Hubisz M.J."/>
            <person name="Hultmark D."/>
            <person name="Huntley M.A."/>
            <person name="Jaffe D.B."/>
            <person name="Jagadeeshan S."/>
            <person name="Jeck W.R."/>
            <person name="Johnson J."/>
            <person name="Jones C.D."/>
            <person name="Jordan W.C."/>
            <person name="Karpen G.H."/>
            <person name="Kataoka E."/>
            <person name="Keightley P.D."/>
            <person name="Kheradpour P."/>
            <person name="Kirkness E.F."/>
            <person name="Koerich L.B."/>
            <person name="Kristiansen K."/>
            <person name="Kudrna D."/>
            <person name="Kulathinal R.J."/>
            <person name="Kumar S."/>
            <person name="Kwok R."/>
            <person name="Lander E."/>
            <person name="Langley C.H."/>
            <person name="Lapoint R."/>
            <person name="Lazzaro B.P."/>
            <person name="Lee S.J."/>
            <person name="Levesque L."/>
            <person name="Li R."/>
            <person name="Lin C.F."/>
            <person name="Lin M.F."/>
            <person name="Lindblad-Toh K."/>
            <person name="Llopart A."/>
            <person name="Long M."/>
            <person name="Low L."/>
            <person name="Lozovsky E."/>
            <person name="Lu J."/>
            <person name="Luo M."/>
            <person name="Machado C.A."/>
            <person name="Makalowski W."/>
            <person name="Marzo M."/>
            <person name="Matsuda M."/>
            <person name="Matzkin L."/>
            <person name="McAllister B."/>
            <person name="McBride C.S."/>
            <person name="McKernan B."/>
            <person name="McKernan K."/>
            <person name="Mendez-Lago M."/>
            <person name="Minx P."/>
            <person name="Mollenhauer M.U."/>
            <person name="Montooth K."/>
            <person name="Mount S.M."/>
            <person name="Mu X."/>
            <person name="Myers E."/>
            <person name="Negre B."/>
            <person name="Newfeld S."/>
            <person name="Nielsen R."/>
            <person name="Noor M.A."/>
            <person name="O'Grady P."/>
            <person name="Pachter L."/>
            <person name="Papaceit M."/>
            <person name="Parisi M.J."/>
            <person name="Parisi M."/>
            <person name="Parts L."/>
            <person name="Pedersen J.S."/>
            <person name="Pesole G."/>
            <person name="Phillippy A.M."/>
            <person name="Ponting C.P."/>
            <person name="Pop M."/>
            <person name="Porcelli D."/>
            <person name="Powell J.R."/>
            <person name="Prohaska S."/>
            <person name="Pruitt K."/>
            <person name="Puig M."/>
            <person name="Quesneville H."/>
            <person name="Ram K.R."/>
            <person name="Rand D."/>
            <person name="Rasmussen M.D."/>
            <person name="Reed L.K."/>
            <person name="Reenan R."/>
            <person name="Reily A."/>
            <person name="Remington K.A."/>
            <person name="Rieger T.T."/>
            <person name="Ritchie M.G."/>
            <person name="Robin C."/>
            <person name="Rogers Y.H."/>
            <person name="Rohde C."/>
            <person name="Rozas J."/>
            <person name="Rubenfield M.J."/>
            <person name="Ruiz A."/>
            <person name="Russo S."/>
            <person name="Salzberg S.L."/>
            <person name="Sanchez-Gracia A."/>
            <person name="Saranga D.J."/>
            <person name="Sato H."/>
            <person name="Schaeffer S.W."/>
            <person name="Schatz M.C."/>
            <person name="Schlenke T."/>
            <person name="Schwartz R."/>
            <person name="Segarra C."/>
            <person name="Singh R.S."/>
            <person name="Sirot L."/>
            <person name="Sirota M."/>
            <person name="Sisneros N.B."/>
            <person name="Smith C.D."/>
            <person name="Smith T.F."/>
            <person name="Spieth J."/>
            <person name="Stage D.E."/>
            <person name="Stark A."/>
            <person name="Stephan W."/>
            <person name="Strausberg R.L."/>
            <person name="Strempel S."/>
            <person name="Sturgill D."/>
            <person name="Sutton G."/>
            <person name="Sutton G.G."/>
            <person name="Tao W."/>
            <person name="Teichmann S."/>
            <person name="Tobari Y.N."/>
            <person name="Tomimura Y."/>
            <person name="Tsolas J.M."/>
            <person name="Valente V.L."/>
            <person name="Venter E."/>
            <person name="Venter J.C."/>
            <person name="Vicario S."/>
            <person name="Vieira F.G."/>
            <person name="Vilella A.J."/>
            <person name="Villasante A."/>
            <person name="Walenz B."/>
            <person name="Wang J."/>
            <person name="Wasserman M."/>
            <person name="Watts T."/>
            <person name="Wilson D."/>
            <person name="Wilson R.K."/>
            <person name="Wing R.A."/>
            <person name="Wolfner M.F."/>
            <person name="Wong A."/>
            <person name="Wong G.K."/>
            <person name="Wu C.I."/>
            <person name="Wu G."/>
            <person name="Yamamoto D."/>
            <person name="Yang H.P."/>
            <person name="Yang S.P."/>
            <person name="Yorke J.A."/>
            <person name="Yoshida K."/>
            <person name="Zdobnov E."/>
            <person name="Zhang P."/>
            <person name="Zhang Y."/>
            <person name="Zimin A.V."/>
            <person name="Baldwin J."/>
            <person name="Abdouelleil A."/>
            <person name="Abdulkadir J."/>
            <person name="Abebe A."/>
            <person name="Abera B."/>
            <person name="Abreu J."/>
            <person name="Acer S.C."/>
            <person name="Aftuck L."/>
            <person name="Alexander A."/>
            <person name="An P."/>
            <person name="Anderson E."/>
            <person name="Anderson S."/>
            <person name="Arachi H."/>
            <person name="Azer M."/>
            <person name="Bachantsang P."/>
            <person name="Barry A."/>
            <person name="Bayul T."/>
            <person name="Berlin A."/>
            <person name="Bessette D."/>
            <person name="Bloom T."/>
            <person name="Blye J."/>
            <person name="Boguslavskiy L."/>
            <person name="Bonnet C."/>
            <person name="Boukhgalter B."/>
            <person name="Bourzgui I."/>
            <person name="Brown A."/>
            <person name="Cahill P."/>
            <person name="Channer S."/>
            <person name="Cheshatsang Y."/>
            <person name="Chuda L."/>
            <person name="Citroen M."/>
            <person name="Collymore A."/>
            <person name="Cooke P."/>
            <person name="Costello M."/>
            <person name="D'Aco K."/>
            <person name="Daza R."/>
            <person name="De Haan G."/>
            <person name="DeGray S."/>
            <person name="DeMaso C."/>
            <person name="Dhargay N."/>
            <person name="Dooley K."/>
            <person name="Dooley E."/>
            <person name="Doricent M."/>
            <person name="Dorje P."/>
            <person name="Dorjee K."/>
            <person name="Dupes A."/>
            <person name="Elong R."/>
            <person name="Falk J."/>
            <person name="Farina A."/>
            <person name="Faro S."/>
            <person name="Ferguson D."/>
            <person name="Fisher S."/>
            <person name="Foley C.D."/>
            <person name="Franke A."/>
            <person name="Friedrich D."/>
            <person name="Gadbois L."/>
            <person name="Gearin G."/>
            <person name="Gearin C.R."/>
            <person name="Giannoukos G."/>
            <person name="Goode T."/>
            <person name="Graham J."/>
            <person name="Grandbois E."/>
            <person name="Grewal S."/>
            <person name="Gyaltsen K."/>
            <person name="Hafez N."/>
            <person name="Hagos B."/>
            <person name="Hall J."/>
            <person name="Henson C."/>
            <person name="Hollinger A."/>
            <person name="Honan T."/>
            <person name="Huard M.D."/>
            <person name="Hughes L."/>
            <person name="Hurhula B."/>
            <person name="Husby M.E."/>
            <person name="Kamat A."/>
            <person name="Kanga B."/>
            <person name="Kashin S."/>
            <person name="Khazanovich D."/>
            <person name="Kisner P."/>
            <person name="Lance K."/>
            <person name="Lara M."/>
            <person name="Lee W."/>
            <person name="Lennon N."/>
            <person name="Letendre F."/>
            <person name="LeVine R."/>
            <person name="Lipovsky A."/>
            <person name="Liu X."/>
            <person name="Liu J."/>
            <person name="Liu S."/>
            <person name="Lokyitsang T."/>
            <person name="Lokyitsang Y."/>
            <person name="Lubonja R."/>
            <person name="Lui A."/>
            <person name="MacDonald P."/>
            <person name="Magnisalis V."/>
            <person name="Maru K."/>
            <person name="Matthews C."/>
            <person name="McCusker W."/>
            <person name="McDonough S."/>
            <person name="Mehta T."/>
            <person name="Meldrim J."/>
            <person name="Meneus L."/>
            <person name="Mihai O."/>
            <person name="Mihalev A."/>
            <person name="Mihova T."/>
            <person name="Mittelman R."/>
            <person name="Mlenga V."/>
            <person name="Montmayeur A."/>
            <person name="Mulrain L."/>
            <person name="Navidi A."/>
            <person name="Naylor J."/>
            <person name="Negash T."/>
            <person name="Nguyen T."/>
            <person name="Nguyen N."/>
            <person name="Nicol R."/>
            <person name="Norbu C."/>
            <person name="Norbu N."/>
            <person name="Novod N."/>
            <person name="O'Neill B."/>
            <person name="Osman S."/>
            <person name="Markiewicz E."/>
            <person name="Oyono O.L."/>
            <person name="Patti C."/>
            <person name="Phunkhang P."/>
            <person name="Pierre F."/>
            <person name="Priest M."/>
            <person name="Raghuraman S."/>
            <person name="Rege F."/>
            <person name="Reyes R."/>
            <person name="Rise C."/>
            <person name="Rogov P."/>
            <person name="Ross K."/>
            <person name="Ryan E."/>
            <person name="Settipalli S."/>
            <person name="Shea T."/>
            <person name="Sherpa N."/>
            <person name="Shi L."/>
            <person name="Shih D."/>
            <person name="Sparrow T."/>
            <person name="Spaulding J."/>
            <person name="Stalker J."/>
            <person name="Stange-Thomann N."/>
            <person name="Stavropoulos S."/>
            <person name="Stone C."/>
            <person name="Strader C."/>
            <person name="Tesfaye S."/>
            <person name="Thomson T."/>
            <person name="Thoulutsang Y."/>
            <person name="Thoulutsang D."/>
            <person name="Topham K."/>
            <person name="Topping I."/>
            <person name="Tsamla T."/>
            <person name="Vassiliev H."/>
            <person name="Vo A."/>
            <person name="Wangchuk T."/>
            <person name="Wangdi T."/>
            <person name="Weiand M."/>
            <person name="Wilkinson J."/>
            <person name="Wilson A."/>
            <person name="Yadav S."/>
            <person name="Young G."/>
            <person name="Yu Q."/>
            <person name="Zembek L."/>
            <person name="Zhong D."/>
            <person name="Zimmer A."/>
            <person name="Zwirko Z."/>
            <person name="Jaffe D.B."/>
            <person name="Alvarez P."/>
            <person name="Brockman W."/>
            <person name="Butler J."/>
            <person name="Chin C."/>
            <person name="Gnerre S."/>
            <person name="Grabherr M."/>
            <person name="Kleber M."/>
            <person name="Mauceli E."/>
            <person name="MacCallum I."/>
        </authorList>
    </citation>
    <scope>NUCLEOTIDE SEQUENCE [LARGE SCALE GENOMIC DNA]</scope>
    <source>
        <strain evidence="8">Tucson 15010-1051.87</strain>
    </source>
</reference>
<evidence type="ECO:0000313" key="7">
    <source>
        <dbReference type="EMBL" id="KRF79315.1"/>
    </source>
</evidence>
<keyword evidence="5 6" id="KW-0472">Membrane</keyword>
<dbReference type="Proteomes" id="UP000008792">
    <property type="component" value="Unassembled WGS sequence"/>
</dbReference>
<dbReference type="GO" id="GO:0005886">
    <property type="term" value="C:plasma membrane"/>
    <property type="evidence" value="ECO:0007669"/>
    <property type="project" value="UniProtKB-SubCell"/>
</dbReference>
<evidence type="ECO:0000256" key="6">
    <source>
        <dbReference type="RuleBase" id="RU363108"/>
    </source>
</evidence>
<feature type="transmembrane region" description="Helical" evidence="6">
    <location>
        <begin position="248"/>
        <end position="271"/>
    </location>
</feature>
<gene>
    <name evidence="7" type="primary">Dvir\GJ25681</name>
    <name evidence="7" type="ORF">Dvir_GJ25681</name>
</gene>
<comment type="caution">
    <text evidence="6">Lacks conserved residue(s) required for the propagation of feature annotation.</text>
</comment>
<keyword evidence="2 6" id="KW-1003">Cell membrane</keyword>
<dbReference type="eggNOG" id="ENOG502T9CD">
    <property type="taxonomic scope" value="Eukaryota"/>
</dbReference>
<dbReference type="AlphaFoldDB" id="A0A0Q9W2I9"/>
<comment type="subcellular location">
    <subcellularLocation>
        <location evidence="1 6">Cell membrane</location>
        <topology evidence="1 6">Multi-pass membrane protein</topology>
    </subcellularLocation>
</comment>
<dbReference type="FunCoup" id="A0A0Q9W2I9">
    <property type="interactions" value="9"/>
</dbReference>
<feature type="transmembrane region" description="Helical" evidence="6">
    <location>
        <begin position="132"/>
        <end position="151"/>
    </location>
</feature>
<dbReference type="OrthoDB" id="7883080at2759"/>
<keyword evidence="3 6" id="KW-0812">Transmembrane</keyword>
<feature type="transmembrane region" description="Helical" evidence="6">
    <location>
        <begin position="286"/>
        <end position="312"/>
    </location>
</feature>
<evidence type="ECO:0000256" key="3">
    <source>
        <dbReference type="ARBA" id="ARBA00022692"/>
    </source>
</evidence>
<comment type="function">
    <text evidence="6">Gustatory receptor which mediates acceptance or avoidance behavior, depending on its substrates.</text>
</comment>
<evidence type="ECO:0000256" key="4">
    <source>
        <dbReference type="ARBA" id="ARBA00022989"/>
    </source>
</evidence>